<feature type="binding site" evidence="6">
    <location>
        <position position="66"/>
    </location>
    <ligand>
        <name>[4Fe-4S] cluster</name>
        <dbReference type="ChEBI" id="CHEBI:49883"/>
        <note>4Fe-4S-S-AdoMet</note>
    </ligand>
</feature>
<evidence type="ECO:0000256" key="1">
    <source>
        <dbReference type="ARBA" id="ARBA00022485"/>
    </source>
</evidence>
<dbReference type="PROSITE" id="PS51918">
    <property type="entry name" value="RADICAL_SAM"/>
    <property type="match status" value="1"/>
</dbReference>
<evidence type="ECO:0000313" key="10">
    <source>
        <dbReference type="EMBL" id="GIE14009.1"/>
    </source>
</evidence>
<evidence type="ECO:0000259" key="9">
    <source>
        <dbReference type="PROSITE" id="PS51918"/>
    </source>
</evidence>
<dbReference type="PANTHER" id="PTHR43076:SF7">
    <property type="entry name" value="AMINODEOXYFUTALOSINE SYNTHASE"/>
    <property type="match status" value="1"/>
</dbReference>
<evidence type="ECO:0000256" key="5">
    <source>
        <dbReference type="ARBA" id="ARBA00023014"/>
    </source>
</evidence>
<name>A0A919J5K8_9ACTN</name>
<evidence type="ECO:0000256" key="2">
    <source>
        <dbReference type="ARBA" id="ARBA00022691"/>
    </source>
</evidence>
<comment type="caution">
    <text evidence="10">The sequence shown here is derived from an EMBL/GenBank/DDBJ whole genome shotgun (WGS) entry which is preliminary data.</text>
</comment>
<keyword evidence="1 6" id="KW-0004">4Fe-4S</keyword>
<evidence type="ECO:0000256" key="6">
    <source>
        <dbReference type="PIRSR" id="PIRSR004762-1"/>
    </source>
</evidence>
<dbReference type="InterPro" id="IPR034405">
    <property type="entry name" value="F420"/>
</dbReference>
<dbReference type="GO" id="GO:0044689">
    <property type="term" value="F:7,8-didemethyl-8-hydroxy-5-deazariboflavin synthase activity"/>
    <property type="evidence" value="ECO:0007669"/>
    <property type="project" value="TreeGrafter"/>
</dbReference>
<dbReference type="EMBL" id="BOMM01000051">
    <property type="protein sequence ID" value="GIE14009.1"/>
    <property type="molecule type" value="Genomic_DNA"/>
</dbReference>
<feature type="region of interest" description="Disordered" evidence="8">
    <location>
        <begin position="338"/>
        <end position="357"/>
    </location>
</feature>
<organism evidence="10 11">
    <name type="scientific">Paractinoplanes ferrugineus</name>
    <dbReference type="NCBI Taxonomy" id="113564"/>
    <lineage>
        <taxon>Bacteria</taxon>
        <taxon>Bacillati</taxon>
        <taxon>Actinomycetota</taxon>
        <taxon>Actinomycetes</taxon>
        <taxon>Micromonosporales</taxon>
        <taxon>Micromonosporaceae</taxon>
        <taxon>Paractinoplanes</taxon>
    </lineage>
</organism>
<keyword evidence="11" id="KW-1185">Reference proteome</keyword>
<sequence length="357" mass="39621">MDAGRKRELEAKVYAGERLTREDGVALYGSDDLAWLGRLAHRRRTELNGERVMFNVNRHLNLTNVCAASCAYCSFSRESDENPPSSGGALGLDEVVRTAREMAGEQLSELHLVDGLRLALPLSRYAEALRELTAALPGVELLAFNATEIQRLEQISGRSAGEILDELRDAGLESLTGGGSEIFDRDDNRWDDWARIHRVAHEKGMKTPATMLYGPRDEPRRRVDHVLRLRELQDETGGFAVLIPVRDEGGTAPAESLKTFAVSRLLFDNVPHLKSIWAMHGPSVAQLTLNFGADDLDGSVVTAEATPHSMHRDDVLELIWDAGFQPVERNSRYEVVREHEPAPSLASRRAEPATVWA</sequence>
<dbReference type="Pfam" id="PF04055">
    <property type="entry name" value="Radical_SAM"/>
    <property type="match status" value="1"/>
</dbReference>
<dbReference type="InterPro" id="IPR013785">
    <property type="entry name" value="Aldolase_TIM"/>
</dbReference>
<dbReference type="InterPro" id="IPR058240">
    <property type="entry name" value="rSAM_sf"/>
</dbReference>
<feature type="binding site" evidence="6">
    <location>
        <position position="70"/>
    </location>
    <ligand>
        <name>[4Fe-4S] cluster</name>
        <dbReference type="ChEBI" id="CHEBI:49883"/>
        <note>4Fe-4S-S-AdoMet</note>
    </ligand>
</feature>
<evidence type="ECO:0000256" key="3">
    <source>
        <dbReference type="ARBA" id="ARBA00022723"/>
    </source>
</evidence>
<keyword evidence="2 6" id="KW-0949">S-adenosyl-L-methionine</keyword>
<dbReference type="Proteomes" id="UP000598174">
    <property type="component" value="Unassembled WGS sequence"/>
</dbReference>
<dbReference type="SFLD" id="SFLDG01389">
    <property type="entry name" value="menaquinone_synthsis_involved"/>
    <property type="match status" value="1"/>
</dbReference>
<dbReference type="PANTHER" id="PTHR43076">
    <property type="entry name" value="FO SYNTHASE (COFH)"/>
    <property type="match status" value="1"/>
</dbReference>
<evidence type="ECO:0000256" key="7">
    <source>
        <dbReference type="PIRSR" id="PIRSR004762-2"/>
    </source>
</evidence>
<dbReference type="GO" id="GO:0051539">
    <property type="term" value="F:4 iron, 4 sulfur cluster binding"/>
    <property type="evidence" value="ECO:0007669"/>
    <property type="project" value="UniProtKB-KW"/>
</dbReference>
<keyword evidence="3" id="KW-0479">Metal-binding</keyword>
<feature type="binding site" evidence="6">
    <location>
        <position position="73"/>
    </location>
    <ligand>
        <name>[4Fe-4S] cluster</name>
        <dbReference type="ChEBI" id="CHEBI:49883"/>
        <note>4Fe-4S-S-AdoMet</note>
    </ligand>
</feature>
<keyword evidence="4 6" id="KW-0408">Iron</keyword>
<dbReference type="PIRSF" id="PIRSF004762">
    <property type="entry name" value="CHP00423"/>
    <property type="match status" value="1"/>
</dbReference>
<dbReference type="SFLD" id="SFLDS00029">
    <property type="entry name" value="Radical_SAM"/>
    <property type="match status" value="1"/>
</dbReference>
<dbReference type="SFLD" id="SFLDG01064">
    <property type="entry name" value="F420__menaquinone_cofactor_bio"/>
    <property type="match status" value="1"/>
</dbReference>
<proteinExistence type="predicted"/>
<feature type="domain" description="Radical SAM core" evidence="9">
    <location>
        <begin position="52"/>
        <end position="277"/>
    </location>
</feature>
<dbReference type="RefSeq" id="WP_203820423.1">
    <property type="nucleotide sequence ID" value="NZ_BAAABP010000001.1"/>
</dbReference>
<gene>
    <name evidence="10" type="primary">mqnE</name>
    <name evidence="10" type="ORF">Afe05nite_58490</name>
</gene>
<dbReference type="SUPFAM" id="SSF102114">
    <property type="entry name" value="Radical SAM enzymes"/>
    <property type="match status" value="1"/>
</dbReference>
<dbReference type="GO" id="GO:0046872">
    <property type="term" value="F:metal ion binding"/>
    <property type="evidence" value="ECO:0007669"/>
    <property type="project" value="UniProtKB-KW"/>
</dbReference>
<feature type="binding site" evidence="7">
    <location>
        <position position="181"/>
    </location>
    <ligand>
        <name>S-adenosyl-L-methionine</name>
        <dbReference type="ChEBI" id="CHEBI:59789"/>
    </ligand>
</feature>
<dbReference type="Gene3D" id="3.20.20.70">
    <property type="entry name" value="Aldolase class I"/>
    <property type="match status" value="1"/>
</dbReference>
<dbReference type="AlphaFoldDB" id="A0A919J5K8"/>
<keyword evidence="5 6" id="KW-0411">Iron-sulfur</keyword>
<dbReference type="InterPro" id="IPR045567">
    <property type="entry name" value="CofH/MnqC-like_C"/>
</dbReference>
<dbReference type="Pfam" id="PF19288">
    <property type="entry name" value="CofH_C"/>
    <property type="match status" value="1"/>
</dbReference>
<dbReference type="InterPro" id="IPR007197">
    <property type="entry name" value="rSAM"/>
</dbReference>
<protein>
    <submittedName>
        <fullName evidence="10">Aminodeoxyfutalosine synthase</fullName>
    </submittedName>
</protein>
<evidence type="ECO:0000256" key="8">
    <source>
        <dbReference type="SAM" id="MobiDB-lite"/>
    </source>
</evidence>
<evidence type="ECO:0000256" key="4">
    <source>
        <dbReference type="ARBA" id="ARBA00023004"/>
    </source>
</evidence>
<comment type="cofactor">
    <cofactor evidence="6">
        <name>[4Fe-4S] cluster</name>
        <dbReference type="ChEBI" id="CHEBI:49883"/>
    </cofactor>
    <text evidence="6">Binds 1 [4Fe-4S] cluster. The cluster is coordinated with 3 cysteines and an exchangeable S-adenosyl-L-methionine.</text>
</comment>
<accession>A0A919J5K8</accession>
<evidence type="ECO:0000313" key="11">
    <source>
        <dbReference type="Proteomes" id="UP000598174"/>
    </source>
</evidence>
<reference evidence="10" key="1">
    <citation type="submission" date="2021-01" db="EMBL/GenBank/DDBJ databases">
        <title>Whole genome shotgun sequence of Actinoplanes ferrugineus NBRC 15555.</title>
        <authorList>
            <person name="Komaki H."/>
            <person name="Tamura T."/>
        </authorList>
    </citation>
    <scope>NUCLEOTIDE SEQUENCE</scope>
    <source>
        <strain evidence="10">NBRC 15555</strain>
    </source>
</reference>